<evidence type="ECO:0000256" key="15">
    <source>
        <dbReference type="PIRSR" id="PIRSR603373-2"/>
    </source>
</evidence>
<evidence type="ECO:0000256" key="7">
    <source>
        <dbReference type="ARBA" id="ARBA00022741"/>
    </source>
</evidence>
<evidence type="ECO:0000256" key="4">
    <source>
        <dbReference type="ARBA" id="ARBA00022475"/>
    </source>
</evidence>
<keyword evidence="5 16" id="KW-0410">Iron transport</keyword>
<dbReference type="SUPFAM" id="SSF52540">
    <property type="entry name" value="P-loop containing nucleoside triphosphate hydrolases"/>
    <property type="match status" value="1"/>
</dbReference>
<evidence type="ECO:0000256" key="13">
    <source>
        <dbReference type="NCBIfam" id="TIGR00437"/>
    </source>
</evidence>
<keyword evidence="10" id="KW-0406">Ion transport</keyword>
<evidence type="ECO:0000256" key="3">
    <source>
        <dbReference type="ARBA" id="ARBA00022448"/>
    </source>
</evidence>
<evidence type="ECO:0000256" key="2">
    <source>
        <dbReference type="ARBA" id="ARBA00004651"/>
    </source>
</evidence>
<feature type="transmembrane region" description="Helical" evidence="16">
    <location>
        <begin position="630"/>
        <end position="652"/>
    </location>
</feature>
<dbReference type="InterPro" id="IPR011642">
    <property type="entry name" value="Gate_dom"/>
</dbReference>
<feature type="transmembrane region" description="Helical" evidence="16">
    <location>
        <begin position="346"/>
        <end position="366"/>
    </location>
</feature>
<dbReference type="InterPro" id="IPR050860">
    <property type="entry name" value="FeoB_GTPase"/>
</dbReference>
<dbReference type="NCBIfam" id="TIGR00437">
    <property type="entry name" value="feoB"/>
    <property type="match status" value="1"/>
</dbReference>
<feature type="transmembrane region" description="Helical" evidence="16">
    <location>
        <begin position="664"/>
        <end position="686"/>
    </location>
</feature>
<feature type="binding site" evidence="15">
    <location>
        <position position="68"/>
    </location>
    <ligand>
        <name>Mg(2+)</name>
        <dbReference type="ChEBI" id="CHEBI:18420"/>
        <label>2</label>
    </ligand>
</feature>
<evidence type="ECO:0000313" key="19">
    <source>
        <dbReference type="Proteomes" id="UP000469292"/>
    </source>
</evidence>
<protein>
    <recommendedName>
        <fullName evidence="13 16">Ferrous iron transport protein B</fullName>
    </recommendedName>
</protein>
<feature type="transmembrane region" description="Helical" evidence="16">
    <location>
        <begin position="452"/>
        <end position="472"/>
    </location>
</feature>
<feature type="transmembrane region" description="Helical" evidence="16">
    <location>
        <begin position="508"/>
        <end position="529"/>
    </location>
</feature>
<comment type="subcellular location">
    <subcellularLocation>
        <location evidence="16">Cell inner membrane</location>
        <topology evidence="16">Multi-pass membrane protein</topology>
    </subcellularLocation>
    <subcellularLocation>
        <location evidence="2">Cell membrane</location>
        <topology evidence="2">Multi-pass membrane protein</topology>
    </subcellularLocation>
</comment>
<dbReference type="Pfam" id="PF07664">
    <property type="entry name" value="FeoB_C"/>
    <property type="match status" value="1"/>
</dbReference>
<dbReference type="Proteomes" id="UP000469292">
    <property type="component" value="Unassembled WGS sequence"/>
</dbReference>
<feature type="binding site" evidence="15">
    <location>
        <position position="69"/>
    </location>
    <ligand>
        <name>Mg(2+)</name>
        <dbReference type="ChEBI" id="CHEBI:18420"/>
        <label>2</label>
    </ligand>
</feature>
<sequence length="687" mass="73498">MANTKCHEGRRGLAVLLPERHGDDCCAEHAGGDHSADPHGHAATPMASHHRRVVFIGNPNVGKSSMFNAILGARARVMNAPGTTVLLERGDYRYDDQTWDLIDTPGTYSLLPLSPDEQVAAQAAIGNDGNAEPDLIVATLDATNIARSLYFLAMILELGRPTVVALTMNDLAAKNGAEVDPKALSRALSGVPVVQVDGRTGRGTARLMQVINESFAGTPMPAGLHPVDPQEVDVKQWVEGRADERFDWAACVIADINLEDRERSTFSDRIDRVLLHPVGGIVVFLAVMFLVFQATTWLAGPAQDWIDGDVRDWITGGIDQVFALFGPDAADGWLHGLLVDGLLDGIVTVLTFIPPMGIMFILLSLLEDSGYLARAAFVMDRAMRLVGLDGRAFLPIVVGFGCNLPALAATRTLPDSRQRVLTGMLIPFSSCSARLSVYLVLAYAFFREQAGLVVFGMYVFSIVLILAVGILLRKVKFHSLEPEPFAMSLPPYQCPRLLVLVKSVLARLWGFIRGASSIIVTMIVIVWVLQGIPATASAGSFGDVEDVHESVYGVVADAIAPVFKPAGFDDWHASAALMTGFVAKEVVVGSLSQSYAIDTGDETEAEEGSGSLGTAIANSFEESSGGHGKAAAIAFLLFTLAYTPCLATVAELKRQYGGKIAAQTVGLGLVTAYILAVVAFQLLRLII</sequence>
<dbReference type="GO" id="GO:0015093">
    <property type="term" value="F:ferrous iron transmembrane transporter activity"/>
    <property type="evidence" value="ECO:0007669"/>
    <property type="project" value="UniProtKB-UniRule"/>
</dbReference>
<dbReference type="Pfam" id="PF02421">
    <property type="entry name" value="FeoB_N"/>
    <property type="match status" value="1"/>
</dbReference>
<dbReference type="EMBL" id="VYSG01000001">
    <property type="protein sequence ID" value="NEG69338.1"/>
    <property type="molecule type" value="Genomic_DNA"/>
</dbReference>
<comment type="function">
    <text evidence="1 16">Probable transporter of a GTP-driven Fe(2+) uptake system.</text>
</comment>
<dbReference type="InterPro" id="IPR011640">
    <property type="entry name" value="Fe2_transport_prot_B_C"/>
</dbReference>
<dbReference type="GO" id="GO:0005886">
    <property type="term" value="C:plasma membrane"/>
    <property type="evidence" value="ECO:0007669"/>
    <property type="project" value="UniProtKB-SubCell"/>
</dbReference>
<keyword evidence="15" id="KW-0460">Magnesium</keyword>
<dbReference type="CDD" id="cd01879">
    <property type="entry name" value="FeoB"/>
    <property type="match status" value="1"/>
</dbReference>
<evidence type="ECO:0000256" key="6">
    <source>
        <dbReference type="ARBA" id="ARBA00022692"/>
    </source>
</evidence>
<feature type="binding site" evidence="15">
    <location>
        <position position="72"/>
    </location>
    <ligand>
        <name>Mg(2+)</name>
        <dbReference type="ChEBI" id="CHEBI:18420"/>
        <label>2</label>
    </ligand>
</feature>
<dbReference type="PROSITE" id="PS51711">
    <property type="entry name" value="G_FEOB"/>
    <property type="match status" value="1"/>
</dbReference>
<keyword evidence="7 14" id="KW-0547">Nucleotide-binding</keyword>
<feature type="domain" description="FeoB-type G" evidence="17">
    <location>
        <begin position="50"/>
        <end position="217"/>
    </location>
</feature>
<feature type="binding site" evidence="14">
    <location>
        <begin position="57"/>
        <end position="64"/>
    </location>
    <ligand>
        <name>GTP</name>
        <dbReference type="ChEBI" id="CHEBI:37565"/>
        <label>1</label>
    </ligand>
</feature>
<keyword evidence="4" id="KW-1003">Cell membrane</keyword>
<keyword evidence="11 14" id="KW-0342">GTP-binding</keyword>
<evidence type="ECO:0000256" key="10">
    <source>
        <dbReference type="ARBA" id="ARBA00023065"/>
    </source>
</evidence>
<dbReference type="InterPro" id="IPR030389">
    <property type="entry name" value="G_FEOB_dom"/>
</dbReference>
<evidence type="ECO:0000256" key="16">
    <source>
        <dbReference type="RuleBase" id="RU362098"/>
    </source>
</evidence>
<feature type="transmembrane region" description="Helical" evidence="16">
    <location>
        <begin position="273"/>
        <end position="292"/>
    </location>
</feature>
<dbReference type="GO" id="GO:0046872">
    <property type="term" value="F:metal ion binding"/>
    <property type="evidence" value="ECO:0007669"/>
    <property type="project" value="UniProtKB-KW"/>
</dbReference>
<dbReference type="GO" id="GO:0005525">
    <property type="term" value="F:GTP binding"/>
    <property type="evidence" value="ECO:0007669"/>
    <property type="project" value="UniProtKB-KW"/>
</dbReference>
<reference evidence="18 19" key="1">
    <citation type="submission" date="2019-09" db="EMBL/GenBank/DDBJ databases">
        <title>Phylogenetic characterization of a novel taxon of the genus Bifidobacterium: Bifidobacterium choloepi sp. nov.</title>
        <authorList>
            <person name="Modesto M."/>
            <person name="Satti M."/>
        </authorList>
    </citation>
    <scope>NUCLEOTIDE SEQUENCE [LARGE SCALE GENOMIC DNA]</scope>
    <source>
        <strain evidence="18 19">BRDM6</strain>
    </source>
</reference>
<keyword evidence="19" id="KW-1185">Reference proteome</keyword>
<keyword evidence="8 16" id="KW-1133">Transmembrane helix</keyword>
<keyword evidence="9 16" id="KW-0408">Iron</keyword>
<gene>
    <name evidence="18" type="primary">feoB</name>
    <name evidence="18" type="ORF">F6S87_01595</name>
</gene>
<comment type="caution">
    <text evidence="16">Lacks conserved residue(s) required for the propagation of feature annotation.</text>
</comment>
<dbReference type="AlphaFoldDB" id="A0A6I5MXM6"/>
<dbReference type="InterPro" id="IPR027417">
    <property type="entry name" value="P-loop_NTPase"/>
</dbReference>
<comment type="caution">
    <text evidence="18">The sequence shown here is derived from an EMBL/GenBank/DDBJ whole genome shotgun (WGS) entry which is preliminary data.</text>
</comment>
<evidence type="ECO:0000256" key="11">
    <source>
        <dbReference type="ARBA" id="ARBA00023134"/>
    </source>
</evidence>
<comment type="similarity">
    <text evidence="16">Belongs to the TRAFAC class TrmE-Era-EngA-EngB-Septin-like GTPase superfamily. FeoB GTPase (TC 9.A.8) family.</text>
</comment>
<evidence type="ECO:0000256" key="9">
    <source>
        <dbReference type="ARBA" id="ARBA00023004"/>
    </source>
</evidence>
<evidence type="ECO:0000256" key="14">
    <source>
        <dbReference type="PIRSR" id="PIRSR603373-1"/>
    </source>
</evidence>
<evidence type="ECO:0000256" key="12">
    <source>
        <dbReference type="ARBA" id="ARBA00023136"/>
    </source>
</evidence>
<evidence type="ECO:0000259" key="17">
    <source>
        <dbReference type="PROSITE" id="PS51711"/>
    </source>
</evidence>
<organism evidence="18 19">
    <name type="scientific">Bifidobacterium choloepi</name>
    <dbReference type="NCBI Taxonomy" id="2614131"/>
    <lineage>
        <taxon>Bacteria</taxon>
        <taxon>Bacillati</taxon>
        <taxon>Actinomycetota</taxon>
        <taxon>Actinomycetes</taxon>
        <taxon>Bifidobacteriales</taxon>
        <taxon>Bifidobacteriaceae</taxon>
        <taxon>Bifidobacterium</taxon>
    </lineage>
</organism>
<name>A0A6I5MXM6_9BIFI</name>
<evidence type="ECO:0000256" key="8">
    <source>
        <dbReference type="ARBA" id="ARBA00022989"/>
    </source>
</evidence>
<evidence type="ECO:0000256" key="1">
    <source>
        <dbReference type="ARBA" id="ARBA00003926"/>
    </source>
</evidence>
<dbReference type="Pfam" id="PF07670">
    <property type="entry name" value="Gate"/>
    <property type="match status" value="2"/>
</dbReference>
<feature type="transmembrane region" description="Helical" evidence="16">
    <location>
        <begin position="420"/>
        <end position="446"/>
    </location>
</feature>
<accession>A0A6I5MXM6</accession>
<dbReference type="Gene3D" id="3.40.50.300">
    <property type="entry name" value="P-loop containing nucleotide triphosphate hydrolases"/>
    <property type="match status" value="1"/>
</dbReference>
<feature type="binding site" evidence="14">
    <location>
        <begin position="103"/>
        <end position="106"/>
    </location>
    <ligand>
        <name>GTP</name>
        <dbReference type="ChEBI" id="CHEBI:37565"/>
        <label>1</label>
    </ligand>
</feature>
<proteinExistence type="inferred from homology"/>
<dbReference type="PANTHER" id="PTHR43185:SF1">
    <property type="entry name" value="FE(2+) TRANSPORTER FEOB"/>
    <property type="match status" value="1"/>
</dbReference>
<keyword evidence="12 16" id="KW-0472">Membrane</keyword>
<evidence type="ECO:0000256" key="5">
    <source>
        <dbReference type="ARBA" id="ARBA00022496"/>
    </source>
</evidence>
<dbReference type="PANTHER" id="PTHR43185">
    <property type="entry name" value="FERROUS IRON TRANSPORT PROTEIN B"/>
    <property type="match status" value="1"/>
</dbReference>
<keyword evidence="15" id="KW-0479">Metal-binding</keyword>
<keyword evidence="6 16" id="KW-0812">Transmembrane</keyword>
<dbReference type="InterPro" id="IPR003373">
    <property type="entry name" value="Fe2_transport_prot-B"/>
</dbReference>
<keyword evidence="3 16" id="KW-0813">Transport</keyword>
<evidence type="ECO:0000313" key="18">
    <source>
        <dbReference type="EMBL" id="NEG69338.1"/>
    </source>
</evidence>